<dbReference type="EMBL" id="KN847323">
    <property type="protein sequence ID" value="KIW49050.1"/>
    <property type="molecule type" value="Genomic_DNA"/>
</dbReference>
<dbReference type="SUPFAM" id="SSF52777">
    <property type="entry name" value="CoA-dependent acyltransferases"/>
    <property type="match status" value="1"/>
</dbReference>
<keyword evidence="2" id="KW-1185">Reference proteome</keyword>
<dbReference type="PANTHER" id="PTHR28037">
    <property type="entry name" value="ALCOHOL O-ACETYLTRANSFERASE 1-RELATED"/>
    <property type="match status" value="1"/>
</dbReference>
<name>A0A0D2E2U5_9EURO</name>
<dbReference type="OrthoDB" id="2150604at2759"/>
<dbReference type="Proteomes" id="UP000054342">
    <property type="component" value="Unassembled WGS sequence"/>
</dbReference>
<gene>
    <name evidence="1" type="ORF">PV05_10764</name>
</gene>
<dbReference type="GO" id="GO:0008080">
    <property type="term" value="F:N-acetyltransferase activity"/>
    <property type="evidence" value="ECO:0007669"/>
    <property type="project" value="TreeGrafter"/>
</dbReference>
<accession>A0A0D2E2U5</accession>
<dbReference type="AlphaFoldDB" id="A0A0D2E2U5"/>
<dbReference type="PANTHER" id="PTHR28037:SF1">
    <property type="entry name" value="ALCOHOL O-ACETYLTRANSFERASE 1-RELATED"/>
    <property type="match status" value="1"/>
</dbReference>
<evidence type="ECO:0000313" key="2">
    <source>
        <dbReference type="Proteomes" id="UP000054342"/>
    </source>
</evidence>
<reference evidence="1 2" key="1">
    <citation type="submission" date="2015-01" db="EMBL/GenBank/DDBJ databases">
        <title>The Genome Sequence of Exophiala xenobiotica CBS118157.</title>
        <authorList>
            <consortium name="The Broad Institute Genomics Platform"/>
            <person name="Cuomo C."/>
            <person name="de Hoog S."/>
            <person name="Gorbushina A."/>
            <person name="Stielow B."/>
            <person name="Teixiera M."/>
            <person name="Abouelleil A."/>
            <person name="Chapman S.B."/>
            <person name="Priest M."/>
            <person name="Young S.K."/>
            <person name="Wortman J."/>
            <person name="Nusbaum C."/>
            <person name="Birren B."/>
        </authorList>
    </citation>
    <scope>NUCLEOTIDE SEQUENCE [LARGE SCALE GENOMIC DNA]</scope>
    <source>
        <strain evidence="1 2">CBS 118157</strain>
    </source>
</reference>
<protein>
    <recommendedName>
        <fullName evidence="3">Condensation domain-containing protein</fullName>
    </recommendedName>
</protein>
<dbReference type="RefSeq" id="XP_013309634.1">
    <property type="nucleotide sequence ID" value="XM_013454180.1"/>
</dbReference>
<dbReference type="STRING" id="348802.A0A0D2E2U5"/>
<dbReference type="GeneID" id="25332672"/>
<dbReference type="InterPro" id="IPR010828">
    <property type="entry name" value="Atf2/Sli1-like"/>
</dbReference>
<evidence type="ECO:0000313" key="1">
    <source>
        <dbReference type="EMBL" id="KIW49050.1"/>
    </source>
</evidence>
<evidence type="ECO:0008006" key="3">
    <source>
        <dbReference type="Google" id="ProtNLM"/>
    </source>
</evidence>
<organism evidence="1 2">
    <name type="scientific">Exophiala xenobiotica</name>
    <dbReference type="NCBI Taxonomy" id="348802"/>
    <lineage>
        <taxon>Eukaryota</taxon>
        <taxon>Fungi</taxon>
        <taxon>Dikarya</taxon>
        <taxon>Ascomycota</taxon>
        <taxon>Pezizomycotina</taxon>
        <taxon>Eurotiomycetes</taxon>
        <taxon>Chaetothyriomycetidae</taxon>
        <taxon>Chaetothyriales</taxon>
        <taxon>Herpotrichiellaceae</taxon>
        <taxon>Exophiala</taxon>
    </lineage>
</organism>
<proteinExistence type="predicted"/>
<sequence length="475" mass="52113">MCFARSSSPRGDNYLRAASSGECRCIVRESVGFYRALVVGSIYEFSTPTDLTSIYTFAPALRKCIDRHPLLSASIAGSDTKSPFYQFCPRLDLNQHVQFFRQGVESETQAIQLLLPSILDTKWPPSIPPWRIIILPLSETRCFIGFCFSHALGDGMSAIAFHRTFLDALQDNVGQQSGKQNLVHSQGFRPLSPPFDTKANLPISWTFLLSPLLGLYLPASFGFGLNTITPTTWTGSTTFYHPEKYQVGVEICSIDATTVRKVLKECRAQGSKITGLIHQLIVSALSELLPEGYDNFAAQTAINMRNAVGVSNEEMGLYVAGDVEILNRASPQTMTTPLWARAKSMTDKLAAAASRTQDQSVGLLRYLSDIRAWTLSKLHQRRGGSYEVSNLGNFQPAGNCEHVSVTDLVFAQSTDVNGPALNFNVVSASDGPMTVTITWQIGALDLGVQSESEFVKAVCQKLEDSLTRISDMDVP</sequence>
<dbReference type="InterPro" id="IPR052058">
    <property type="entry name" value="Alcohol_O-acetyltransferase"/>
</dbReference>
<dbReference type="Pfam" id="PF07247">
    <property type="entry name" value="AATase"/>
    <property type="match status" value="1"/>
</dbReference>
<dbReference type="Gene3D" id="3.30.559.10">
    <property type="entry name" value="Chloramphenicol acetyltransferase-like domain"/>
    <property type="match status" value="1"/>
</dbReference>
<dbReference type="HOGENOM" id="CLU_024469_1_0_1"/>
<dbReference type="InterPro" id="IPR023213">
    <property type="entry name" value="CAT-like_dom_sf"/>
</dbReference>